<sequence>MKSCARVALAGAAVLLLTTGACSSKSPASPTTAPVDFNERGPINLVAVKDSTGQTQKELDTWNATHPNEKATLIQLPDSSDQQRNVILQAFQTKNADYTVISTDIIWTAEFAANGWITELDPAPFQLEAMVPAAVEGGKYRDKLYAVPEISQGALLYFRKDLLDAVGAQPPTTMDEVKQICAKVKTLPQGAGVDCYGGQFNKYEGLTVNFAEAVGGSGGQIVDAAGRPTVNTPQANQALLWMVGAFNDGTIPRQAVTWTEDESRQAFQNGKLVFLRNWPHVYARAAKTDGSSQVAGRFDVTTLPALPGGRTGVSSLGGANLAVSRFARNKGTAVDFIKYMTSTETMRERTVATSVAPARTAIYTDPAATSQLTYLPTLLESLQTARPRPVVVKYGDFTVAIQDQVYASLQGQKKPDQALTELQARLDALAK</sequence>
<dbReference type="OrthoDB" id="9770625at2"/>
<evidence type="ECO:0000313" key="6">
    <source>
        <dbReference type="Proteomes" id="UP000216311"/>
    </source>
</evidence>
<keyword evidence="2" id="KW-0813">Transport</keyword>
<protein>
    <submittedName>
        <fullName evidence="5">ABC transporter substrate-binding protein</fullName>
    </submittedName>
</protein>
<comment type="similarity">
    <text evidence="1">Belongs to the bacterial solute-binding protein 1 family.</text>
</comment>
<evidence type="ECO:0000256" key="3">
    <source>
        <dbReference type="ARBA" id="ARBA00022729"/>
    </source>
</evidence>
<evidence type="ECO:0000256" key="1">
    <source>
        <dbReference type="ARBA" id="ARBA00008520"/>
    </source>
</evidence>
<comment type="caution">
    <text evidence="5">The sequence shown here is derived from an EMBL/GenBank/DDBJ whole genome shotgun (WGS) entry which is preliminary data.</text>
</comment>
<feature type="signal peptide" evidence="4">
    <location>
        <begin position="1"/>
        <end position="23"/>
    </location>
</feature>
<dbReference type="PANTHER" id="PTHR30061:SF50">
    <property type="entry name" value="MALTOSE_MALTODEXTRIN-BINDING PERIPLASMIC PROTEIN"/>
    <property type="match status" value="1"/>
</dbReference>
<dbReference type="GO" id="GO:0055052">
    <property type="term" value="C:ATP-binding cassette (ABC) transporter complex, substrate-binding subunit-containing"/>
    <property type="evidence" value="ECO:0007669"/>
    <property type="project" value="TreeGrafter"/>
</dbReference>
<gene>
    <name evidence="5" type="ORF">CGZ93_11450</name>
</gene>
<dbReference type="GO" id="GO:1901982">
    <property type="term" value="F:maltose binding"/>
    <property type="evidence" value="ECO:0007669"/>
    <property type="project" value="TreeGrafter"/>
</dbReference>
<keyword evidence="6" id="KW-1185">Reference proteome</keyword>
<dbReference type="RefSeq" id="WP_094364265.1">
    <property type="nucleotide sequence ID" value="NZ_NMVQ01000023.1"/>
</dbReference>
<dbReference type="AlphaFoldDB" id="A0A255GZ10"/>
<dbReference type="SUPFAM" id="SSF53850">
    <property type="entry name" value="Periplasmic binding protein-like II"/>
    <property type="match status" value="1"/>
</dbReference>
<feature type="chain" id="PRO_5039121320" evidence="4">
    <location>
        <begin position="24"/>
        <end position="431"/>
    </location>
</feature>
<dbReference type="InterPro" id="IPR006059">
    <property type="entry name" value="SBP"/>
</dbReference>
<keyword evidence="3 4" id="KW-0732">Signal</keyword>
<organism evidence="5 6">
    <name type="scientific">Enemella dayhoffiae</name>
    <dbReference type="NCBI Taxonomy" id="2016507"/>
    <lineage>
        <taxon>Bacteria</taxon>
        <taxon>Bacillati</taxon>
        <taxon>Actinomycetota</taxon>
        <taxon>Actinomycetes</taxon>
        <taxon>Propionibacteriales</taxon>
        <taxon>Propionibacteriaceae</taxon>
        <taxon>Enemella</taxon>
    </lineage>
</organism>
<name>A0A255GZ10_9ACTN</name>
<accession>A0A255GZ10</accession>
<proteinExistence type="inferred from homology"/>
<dbReference type="CDD" id="cd14750">
    <property type="entry name" value="PBP2_TMBP"/>
    <property type="match status" value="1"/>
</dbReference>
<reference evidence="5 6" key="1">
    <citation type="submission" date="2017-07" db="EMBL/GenBank/DDBJ databases">
        <title>Draft whole genome sequences of clinical Proprionibacteriaceae strains.</title>
        <authorList>
            <person name="Bernier A.-M."/>
            <person name="Bernard K."/>
            <person name="Domingo M.-C."/>
        </authorList>
    </citation>
    <scope>NUCLEOTIDE SEQUENCE [LARGE SCALE GENOMIC DNA]</scope>
    <source>
        <strain evidence="5 6">NML 130396</strain>
    </source>
</reference>
<dbReference type="GO" id="GO:0015768">
    <property type="term" value="P:maltose transport"/>
    <property type="evidence" value="ECO:0007669"/>
    <property type="project" value="TreeGrafter"/>
</dbReference>
<dbReference type="EMBL" id="NMVQ01000023">
    <property type="protein sequence ID" value="OYO20838.1"/>
    <property type="molecule type" value="Genomic_DNA"/>
</dbReference>
<dbReference type="GO" id="GO:0042956">
    <property type="term" value="P:maltodextrin transmembrane transport"/>
    <property type="evidence" value="ECO:0007669"/>
    <property type="project" value="TreeGrafter"/>
</dbReference>
<evidence type="ECO:0000256" key="4">
    <source>
        <dbReference type="SAM" id="SignalP"/>
    </source>
</evidence>
<dbReference type="Pfam" id="PF01547">
    <property type="entry name" value="SBP_bac_1"/>
    <property type="match status" value="1"/>
</dbReference>
<evidence type="ECO:0000313" key="5">
    <source>
        <dbReference type="EMBL" id="OYO20838.1"/>
    </source>
</evidence>
<dbReference type="PROSITE" id="PS51257">
    <property type="entry name" value="PROKAR_LIPOPROTEIN"/>
    <property type="match status" value="1"/>
</dbReference>
<evidence type="ECO:0000256" key="2">
    <source>
        <dbReference type="ARBA" id="ARBA00022448"/>
    </source>
</evidence>
<dbReference type="PANTHER" id="PTHR30061">
    <property type="entry name" value="MALTOSE-BINDING PERIPLASMIC PROTEIN"/>
    <property type="match status" value="1"/>
</dbReference>
<dbReference type="Proteomes" id="UP000216311">
    <property type="component" value="Unassembled WGS sequence"/>
</dbReference>
<dbReference type="Gene3D" id="3.40.190.10">
    <property type="entry name" value="Periplasmic binding protein-like II"/>
    <property type="match status" value="2"/>
</dbReference>